<dbReference type="GeneID" id="136803623"/>
<comment type="subunit">
    <text evidence="8">Heterodimer with SRP9; binds RNA as heterodimer. Component of a signal recognition particle (SRP) complex that consists of a 7SL RNA molecule of 300 nucleotides and six protein subunits: SRP72, SRP68, SRP54, SRP19, SRP14 and SRP9.</text>
</comment>
<dbReference type="SUPFAM" id="SSF54762">
    <property type="entry name" value="Signal recognition particle alu RNA binding heterodimer, SRP9/14"/>
    <property type="match status" value="1"/>
</dbReference>
<dbReference type="Gene3D" id="3.30.720.10">
    <property type="entry name" value="Signal recognition particle alu RNA binding heterodimer, srp9/1"/>
    <property type="match status" value="1"/>
</dbReference>
<evidence type="ECO:0000256" key="8">
    <source>
        <dbReference type="RuleBase" id="RU368100"/>
    </source>
</evidence>
<dbReference type="GO" id="GO:0005786">
    <property type="term" value="C:signal recognition particle, endoplasmic reticulum targeting"/>
    <property type="evidence" value="ECO:0007669"/>
    <property type="project" value="UniProtKB-UniRule"/>
</dbReference>
<accession>A0A7M5WZH3</accession>
<evidence type="ECO:0000256" key="1">
    <source>
        <dbReference type="ARBA" id="ARBA00004496"/>
    </source>
</evidence>
<evidence type="ECO:0000313" key="10">
    <source>
        <dbReference type="EnsemblMetazoa" id="CLYHEMP015401.1"/>
    </source>
</evidence>
<organism evidence="10 11">
    <name type="scientific">Clytia hemisphaerica</name>
    <dbReference type="NCBI Taxonomy" id="252671"/>
    <lineage>
        <taxon>Eukaryota</taxon>
        <taxon>Metazoa</taxon>
        <taxon>Cnidaria</taxon>
        <taxon>Hydrozoa</taxon>
        <taxon>Hydroidolina</taxon>
        <taxon>Leptothecata</taxon>
        <taxon>Obeliida</taxon>
        <taxon>Clytiidae</taxon>
        <taxon>Clytia</taxon>
    </lineage>
</organism>
<dbReference type="FunFam" id="3.30.720.10:FF:000003">
    <property type="entry name" value="Signal recognition particle 14"/>
    <property type="match status" value="1"/>
</dbReference>
<dbReference type="AlphaFoldDB" id="A0A7M5WZH3"/>
<evidence type="ECO:0000256" key="7">
    <source>
        <dbReference type="ARBA" id="ARBA00023274"/>
    </source>
</evidence>
<evidence type="ECO:0000256" key="6">
    <source>
        <dbReference type="ARBA" id="ARBA00023135"/>
    </source>
</evidence>
<evidence type="ECO:0000313" key="11">
    <source>
        <dbReference type="Proteomes" id="UP000594262"/>
    </source>
</evidence>
<evidence type="ECO:0000256" key="9">
    <source>
        <dbReference type="SAM" id="MobiDB-lite"/>
    </source>
</evidence>
<feature type="region of interest" description="Disordered" evidence="9">
    <location>
        <begin position="34"/>
        <end position="58"/>
    </location>
</feature>
<reference evidence="10" key="1">
    <citation type="submission" date="2021-01" db="UniProtKB">
        <authorList>
            <consortium name="EnsemblMetazoa"/>
        </authorList>
    </citation>
    <scope>IDENTIFICATION</scope>
</reference>
<dbReference type="InterPro" id="IPR003210">
    <property type="entry name" value="Signal_recog_particle_SRP14"/>
</dbReference>
<dbReference type="Proteomes" id="UP000594262">
    <property type="component" value="Unplaced"/>
</dbReference>
<keyword evidence="7 8" id="KW-0687">Ribonucleoprotein</keyword>
<proteinExistence type="inferred from homology"/>
<dbReference type="EnsemblMetazoa" id="CLYHEMT015401.1">
    <property type="protein sequence ID" value="CLYHEMP015401.1"/>
    <property type="gene ID" value="CLYHEMG015401"/>
</dbReference>
<keyword evidence="4 8" id="KW-0963">Cytoplasm</keyword>
<dbReference type="OrthoDB" id="19209at2759"/>
<keyword evidence="11" id="KW-1185">Reference proteome</keyword>
<dbReference type="InterPro" id="IPR009018">
    <property type="entry name" value="Signal_recog_particle_SRP9/14"/>
</dbReference>
<comment type="similarity">
    <text evidence="2 8">Belongs to the SRP14 family.</text>
</comment>
<keyword evidence="5 8" id="KW-0694">RNA-binding</keyword>
<comment type="function">
    <text evidence="8">Component of the signal recognition particle (SRP) complex, a ribonucleoprotein complex that mediates the cotranslational targeting of secretory and membrane proteins to the endoplasmic reticulum (ER). SRP9 together with SRP14 and the Alu portion of the SRP RNA, constitutes the elongation arrest domain of SRP. The complex of SRP9 and SRP14 is required for SRP RNA binding.</text>
</comment>
<evidence type="ECO:0000256" key="2">
    <source>
        <dbReference type="ARBA" id="ARBA00010349"/>
    </source>
</evidence>
<protein>
    <recommendedName>
        <fullName evidence="3 8">Signal recognition particle 14 kDa protein</fullName>
        <shortName evidence="8">SRP14</shortName>
    </recommendedName>
</protein>
<sequence>MVLLDNDTFLTQLTLLFNKTRSIGTVFVTMKQYHGETKPKPRNLKSTDPNPHATGEPRCLFRATNGKKKLSTVVMHKDVNKFQVAYASLLKTNIDSLKKRDKKSKKSKKTKATQ</sequence>
<dbReference type="RefSeq" id="XP_066916446.1">
    <property type="nucleotide sequence ID" value="XM_067060345.1"/>
</dbReference>
<name>A0A7M5WZH3_9CNID</name>
<dbReference type="GO" id="GO:0006614">
    <property type="term" value="P:SRP-dependent cotranslational protein targeting to membrane"/>
    <property type="evidence" value="ECO:0007669"/>
    <property type="project" value="UniProtKB-UniRule"/>
</dbReference>
<dbReference type="GO" id="GO:0008312">
    <property type="term" value="F:7S RNA binding"/>
    <property type="evidence" value="ECO:0007669"/>
    <property type="project" value="UniProtKB-UniRule"/>
</dbReference>
<dbReference type="PANTHER" id="PTHR12013">
    <property type="entry name" value="SIGNAL RECOGNITION PARTICLE 14 KD PROTEIN"/>
    <property type="match status" value="1"/>
</dbReference>
<evidence type="ECO:0000256" key="3">
    <source>
        <dbReference type="ARBA" id="ARBA00017926"/>
    </source>
</evidence>
<evidence type="ECO:0000256" key="4">
    <source>
        <dbReference type="ARBA" id="ARBA00022490"/>
    </source>
</evidence>
<dbReference type="GO" id="GO:0030942">
    <property type="term" value="F:endoplasmic reticulum signal peptide binding"/>
    <property type="evidence" value="ECO:0007669"/>
    <property type="project" value="UniProtKB-UniRule"/>
</dbReference>
<keyword evidence="6 8" id="KW-0733">Signal recognition particle</keyword>
<dbReference type="Pfam" id="PF02290">
    <property type="entry name" value="SRP14"/>
    <property type="match status" value="1"/>
</dbReference>
<comment type="subcellular location">
    <subcellularLocation>
        <location evidence="1 8">Cytoplasm</location>
    </subcellularLocation>
</comment>
<evidence type="ECO:0000256" key="5">
    <source>
        <dbReference type="ARBA" id="ARBA00022884"/>
    </source>
</evidence>